<keyword evidence="1" id="KW-0812">Transmembrane</keyword>
<dbReference type="RefSeq" id="WP_243134903.1">
    <property type="nucleotide sequence ID" value="NZ_CABJAT010000006.1"/>
</dbReference>
<reference evidence="2 3" key="1">
    <citation type="submission" date="2018-05" db="EMBL/GenBank/DDBJ databases">
        <authorList>
            <person name="Goeker M."/>
            <person name="Huntemann M."/>
            <person name="Clum A."/>
            <person name="Pillay M."/>
            <person name="Palaniappan K."/>
            <person name="Varghese N."/>
            <person name="Mikhailova N."/>
            <person name="Stamatis D."/>
            <person name="Reddy T."/>
            <person name="Daum C."/>
            <person name="Shapiro N."/>
            <person name="Ivanova N."/>
            <person name="Kyrpides N."/>
            <person name="Woyke T."/>
        </authorList>
    </citation>
    <scope>NUCLEOTIDE SEQUENCE [LARGE SCALE GENOMIC DNA]</scope>
    <source>
        <strain evidence="2 3">DSM 26524</strain>
    </source>
</reference>
<name>A0AB73T3Q5_9FIRM</name>
<dbReference type="Pfam" id="PF19700">
    <property type="entry name" value="DUF6198"/>
    <property type="match status" value="1"/>
</dbReference>
<feature type="transmembrane region" description="Helical" evidence="1">
    <location>
        <begin position="7"/>
        <end position="25"/>
    </location>
</feature>
<feature type="transmembrane region" description="Helical" evidence="1">
    <location>
        <begin position="45"/>
        <end position="64"/>
    </location>
</feature>
<organism evidence="2 3">
    <name type="scientific">Murimonas intestini</name>
    <dbReference type="NCBI Taxonomy" id="1337051"/>
    <lineage>
        <taxon>Bacteria</taxon>
        <taxon>Bacillati</taxon>
        <taxon>Bacillota</taxon>
        <taxon>Clostridia</taxon>
        <taxon>Lachnospirales</taxon>
        <taxon>Lachnospiraceae</taxon>
        <taxon>Murimonas</taxon>
    </lineage>
</organism>
<feature type="transmembrane region" description="Helical" evidence="1">
    <location>
        <begin position="179"/>
        <end position="199"/>
    </location>
</feature>
<evidence type="ECO:0000313" key="3">
    <source>
        <dbReference type="Proteomes" id="UP000245412"/>
    </source>
</evidence>
<keyword evidence="1" id="KW-0472">Membrane</keyword>
<feature type="transmembrane region" description="Helical" evidence="1">
    <location>
        <begin position="71"/>
        <end position="88"/>
    </location>
</feature>
<dbReference type="PANTHER" id="PTHR40078:SF1">
    <property type="entry name" value="INTEGRAL MEMBRANE PROTEIN"/>
    <property type="match status" value="1"/>
</dbReference>
<evidence type="ECO:0000256" key="1">
    <source>
        <dbReference type="SAM" id="Phobius"/>
    </source>
</evidence>
<protein>
    <submittedName>
        <fullName evidence="2">Membrane protein YczE</fullName>
    </submittedName>
</protein>
<comment type="caution">
    <text evidence="2">The sequence shown here is derived from an EMBL/GenBank/DDBJ whole genome shotgun (WGS) entry which is preliminary data.</text>
</comment>
<proteinExistence type="predicted"/>
<gene>
    <name evidence="2" type="ORF">C7383_106110</name>
</gene>
<feature type="transmembrane region" description="Helical" evidence="1">
    <location>
        <begin position="153"/>
        <end position="173"/>
    </location>
</feature>
<keyword evidence="3" id="KW-1185">Reference proteome</keyword>
<dbReference type="EMBL" id="QGGY01000006">
    <property type="protein sequence ID" value="PWJ75540.1"/>
    <property type="molecule type" value="Genomic_DNA"/>
</dbReference>
<dbReference type="Proteomes" id="UP000245412">
    <property type="component" value="Unassembled WGS sequence"/>
</dbReference>
<dbReference type="PANTHER" id="PTHR40078">
    <property type="entry name" value="INTEGRAL MEMBRANE PROTEIN-RELATED"/>
    <property type="match status" value="1"/>
</dbReference>
<sequence>MTEKTKRLVMSTMGVLIAGFSVGILKRAELGVDPFQAFMSGLDFAVPLKFGTLYVLLSLILLTFSFIADKHYIGPGTFVTLLFQGYVIDFSRKFFYGLFPVLSLPGRVLFLMIGICILCLASSLYITANLGVSTYDAISLIIAYTWKKGKFKYNRIITDLVCVCLGSALYLASGGKLSGLAAMVGAGTIITAFFMGPLIDFLNIHVSRPVLASGMAKGKNYERG</sequence>
<feature type="transmembrane region" description="Helical" evidence="1">
    <location>
        <begin position="108"/>
        <end position="132"/>
    </location>
</feature>
<keyword evidence="1" id="KW-1133">Transmembrane helix</keyword>
<evidence type="ECO:0000313" key="2">
    <source>
        <dbReference type="EMBL" id="PWJ75540.1"/>
    </source>
</evidence>
<accession>A0AB73T3Q5</accession>
<dbReference type="InterPro" id="IPR038750">
    <property type="entry name" value="YczE/YyaS-like"/>
</dbReference>
<dbReference type="AlphaFoldDB" id="A0AB73T3Q5"/>